<evidence type="ECO:0000256" key="3">
    <source>
        <dbReference type="ARBA" id="ARBA00019010"/>
    </source>
</evidence>
<dbReference type="SUPFAM" id="SSF52540">
    <property type="entry name" value="P-loop containing nucleoside triphosphate hydrolases"/>
    <property type="match status" value="1"/>
</dbReference>
<dbReference type="AlphaFoldDB" id="A0A1I2NBK3"/>
<keyword evidence="5" id="KW-0819">tRNA processing</keyword>
<keyword evidence="7" id="KW-0547">Nucleotide-binding</keyword>
<evidence type="ECO:0000256" key="7">
    <source>
        <dbReference type="ARBA" id="ARBA00022741"/>
    </source>
</evidence>
<dbReference type="GO" id="GO:0005524">
    <property type="term" value="F:ATP binding"/>
    <property type="evidence" value="ECO:0007669"/>
    <property type="project" value="UniProtKB-KW"/>
</dbReference>
<evidence type="ECO:0000256" key="2">
    <source>
        <dbReference type="ARBA" id="ARBA00007599"/>
    </source>
</evidence>
<dbReference type="GO" id="GO:0002949">
    <property type="term" value="P:tRNA threonylcarbamoyladenosine modification"/>
    <property type="evidence" value="ECO:0007669"/>
    <property type="project" value="InterPro"/>
</dbReference>
<protein>
    <recommendedName>
        <fullName evidence="3">tRNA threonylcarbamoyladenosine biosynthesis protein TsaE</fullName>
    </recommendedName>
    <alternativeName>
        <fullName evidence="10">t(6)A37 threonylcarbamoyladenosine biosynthesis protein TsaE</fullName>
    </alternativeName>
</protein>
<evidence type="ECO:0000256" key="1">
    <source>
        <dbReference type="ARBA" id="ARBA00004496"/>
    </source>
</evidence>
<accession>A0A1I2NBK3</accession>
<keyword evidence="4" id="KW-0963">Cytoplasm</keyword>
<keyword evidence="8" id="KW-0067">ATP-binding</keyword>
<dbReference type="NCBIfam" id="TIGR00150">
    <property type="entry name" value="T6A_YjeE"/>
    <property type="match status" value="1"/>
</dbReference>
<dbReference type="Proteomes" id="UP000199337">
    <property type="component" value="Unassembled WGS sequence"/>
</dbReference>
<name>A0A1I2NBK3_9FIRM</name>
<dbReference type="InterPro" id="IPR003442">
    <property type="entry name" value="T6A_TsaE"/>
</dbReference>
<dbReference type="InterPro" id="IPR027417">
    <property type="entry name" value="P-loop_NTPase"/>
</dbReference>
<dbReference type="Pfam" id="PF02367">
    <property type="entry name" value="TsaE"/>
    <property type="match status" value="1"/>
</dbReference>
<keyword evidence="12" id="KW-1185">Reference proteome</keyword>
<evidence type="ECO:0000256" key="8">
    <source>
        <dbReference type="ARBA" id="ARBA00022840"/>
    </source>
</evidence>
<dbReference type="PANTHER" id="PTHR33540">
    <property type="entry name" value="TRNA THREONYLCARBAMOYLADENOSINE BIOSYNTHESIS PROTEIN TSAE"/>
    <property type="match status" value="1"/>
</dbReference>
<dbReference type="OrthoDB" id="9815896at2"/>
<dbReference type="STRING" id="341036.SAMN05660649_00356"/>
<keyword evidence="6" id="KW-0479">Metal-binding</keyword>
<evidence type="ECO:0000256" key="10">
    <source>
        <dbReference type="ARBA" id="ARBA00032441"/>
    </source>
</evidence>
<dbReference type="Gene3D" id="3.40.50.300">
    <property type="entry name" value="P-loop containing nucleotide triphosphate hydrolases"/>
    <property type="match status" value="1"/>
</dbReference>
<sequence length="159" mass="17779">MFSIKLKSSLETKHLGELLGSLLQPGDIVTLNGELGAGKTCMAKGIAVGLGISDHITSPTFTLINEYTGKTPLFHMDVYRLGTPDELEDLGYEEYFYGQGVTLIEWAGLIEEYLPPDRLDIFINKPEGKDEYRQVYFVAYGSRFAHIVKELKQFVHSGD</sequence>
<dbReference type="PANTHER" id="PTHR33540:SF2">
    <property type="entry name" value="TRNA THREONYLCARBAMOYLADENOSINE BIOSYNTHESIS PROTEIN TSAE"/>
    <property type="match status" value="1"/>
</dbReference>
<evidence type="ECO:0000256" key="9">
    <source>
        <dbReference type="ARBA" id="ARBA00022842"/>
    </source>
</evidence>
<evidence type="ECO:0000313" key="11">
    <source>
        <dbReference type="EMBL" id="SFF98751.1"/>
    </source>
</evidence>
<evidence type="ECO:0000313" key="12">
    <source>
        <dbReference type="Proteomes" id="UP000199337"/>
    </source>
</evidence>
<organism evidence="11 12">
    <name type="scientific">Desulfotruncus arcticus DSM 17038</name>
    <dbReference type="NCBI Taxonomy" id="1121424"/>
    <lineage>
        <taxon>Bacteria</taxon>
        <taxon>Bacillati</taxon>
        <taxon>Bacillota</taxon>
        <taxon>Clostridia</taxon>
        <taxon>Eubacteriales</taxon>
        <taxon>Desulfallaceae</taxon>
        <taxon>Desulfotruncus</taxon>
    </lineage>
</organism>
<dbReference type="EMBL" id="FOOX01000001">
    <property type="protein sequence ID" value="SFF98751.1"/>
    <property type="molecule type" value="Genomic_DNA"/>
</dbReference>
<dbReference type="GO" id="GO:0005737">
    <property type="term" value="C:cytoplasm"/>
    <property type="evidence" value="ECO:0007669"/>
    <property type="project" value="UniProtKB-SubCell"/>
</dbReference>
<evidence type="ECO:0000256" key="6">
    <source>
        <dbReference type="ARBA" id="ARBA00022723"/>
    </source>
</evidence>
<comment type="subcellular location">
    <subcellularLocation>
        <location evidence="1">Cytoplasm</location>
    </subcellularLocation>
</comment>
<proteinExistence type="inferred from homology"/>
<dbReference type="RefSeq" id="WP_092468107.1">
    <property type="nucleotide sequence ID" value="NZ_FOOX01000001.1"/>
</dbReference>
<evidence type="ECO:0000256" key="5">
    <source>
        <dbReference type="ARBA" id="ARBA00022694"/>
    </source>
</evidence>
<dbReference type="GO" id="GO:0046872">
    <property type="term" value="F:metal ion binding"/>
    <property type="evidence" value="ECO:0007669"/>
    <property type="project" value="UniProtKB-KW"/>
</dbReference>
<reference evidence="12" key="1">
    <citation type="submission" date="2016-10" db="EMBL/GenBank/DDBJ databases">
        <authorList>
            <person name="Varghese N."/>
            <person name="Submissions S."/>
        </authorList>
    </citation>
    <scope>NUCLEOTIDE SEQUENCE [LARGE SCALE GENOMIC DNA]</scope>
    <source>
        <strain evidence="12">DSM 17038</strain>
    </source>
</reference>
<comment type="similarity">
    <text evidence="2">Belongs to the TsaE family.</text>
</comment>
<evidence type="ECO:0000256" key="4">
    <source>
        <dbReference type="ARBA" id="ARBA00022490"/>
    </source>
</evidence>
<keyword evidence="9" id="KW-0460">Magnesium</keyword>
<gene>
    <name evidence="11" type="ORF">SAMN05660649_00356</name>
</gene>